<evidence type="ECO:0000313" key="2">
    <source>
        <dbReference type="Proteomes" id="UP001141552"/>
    </source>
</evidence>
<gene>
    <name evidence="1" type="ORF">Tsubulata_044968</name>
</gene>
<accession>A0A9Q0J2G8</accession>
<dbReference type="OrthoDB" id="653466at2759"/>
<dbReference type="PANTHER" id="PTHR34061:SF11">
    <property type="entry name" value="PROTEIN, PUTATIVE-RELATED"/>
    <property type="match status" value="1"/>
</dbReference>
<keyword evidence="2" id="KW-1185">Reference proteome</keyword>
<dbReference type="PANTHER" id="PTHR34061">
    <property type="entry name" value="PROTEIN, PUTATIVE-RELATED"/>
    <property type="match status" value="1"/>
</dbReference>
<name>A0A9Q0J2G8_9ROSI</name>
<organism evidence="1 2">
    <name type="scientific">Turnera subulata</name>
    <dbReference type="NCBI Taxonomy" id="218843"/>
    <lineage>
        <taxon>Eukaryota</taxon>
        <taxon>Viridiplantae</taxon>
        <taxon>Streptophyta</taxon>
        <taxon>Embryophyta</taxon>
        <taxon>Tracheophyta</taxon>
        <taxon>Spermatophyta</taxon>
        <taxon>Magnoliopsida</taxon>
        <taxon>eudicotyledons</taxon>
        <taxon>Gunneridae</taxon>
        <taxon>Pentapetalae</taxon>
        <taxon>rosids</taxon>
        <taxon>fabids</taxon>
        <taxon>Malpighiales</taxon>
        <taxon>Passifloraceae</taxon>
        <taxon>Turnera</taxon>
    </lineage>
</organism>
<dbReference type="AlphaFoldDB" id="A0A9Q0J2G8"/>
<evidence type="ECO:0000313" key="1">
    <source>
        <dbReference type="EMBL" id="KAJ4825914.1"/>
    </source>
</evidence>
<reference evidence="1" key="2">
    <citation type="journal article" date="2023" name="Plants (Basel)">
        <title>Annotation of the Turnera subulata (Passifloraceae) Draft Genome Reveals the S-Locus Evolved after the Divergence of Turneroideae from Passifloroideae in a Stepwise Manner.</title>
        <authorList>
            <person name="Henning P.M."/>
            <person name="Roalson E.H."/>
            <person name="Mir W."/>
            <person name="McCubbin A.G."/>
            <person name="Shore J.S."/>
        </authorList>
    </citation>
    <scope>NUCLEOTIDE SEQUENCE</scope>
    <source>
        <strain evidence="1">F60SS</strain>
    </source>
</reference>
<proteinExistence type="predicted"/>
<comment type="caution">
    <text evidence="1">The sequence shown here is derived from an EMBL/GenBank/DDBJ whole genome shotgun (WGS) entry which is preliminary data.</text>
</comment>
<feature type="non-terminal residue" evidence="1">
    <location>
        <position position="1"/>
    </location>
</feature>
<dbReference type="EMBL" id="JAKUCV010006780">
    <property type="protein sequence ID" value="KAJ4825914.1"/>
    <property type="molecule type" value="Genomic_DNA"/>
</dbReference>
<protein>
    <submittedName>
        <fullName evidence="1">Uncharacterized protein</fullName>
    </submittedName>
</protein>
<reference evidence="1" key="1">
    <citation type="submission" date="2022-02" db="EMBL/GenBank/DDBJ databases">
        <authorList>
            <person name="Henning P.M."/>
            <person name="McCubbin A.G."/>
            <person name="Shore J.S."/>
        </authorList>
    </citation>
    <scope>NUCLEOTIDE SEQUENCE</scope>
    <source>
        <strain evidence="1">F60SS</strain>
        <tissue evidence="1">Leaves</tissue>
    </source>
</reference>
<dbReference type="Proteomes" id="UP001141552">
    <property type="component" value="Unassembled WGS sequence"/>
</dbReference>
<sequence>SLSKDNHHRSNANNCNFVSCEKLDRVASWVGTSVASAFFASLERCSYINLNTTDFEDEKEANSRPSSFFLPLLLLSSPSSLSRRHRHREEEPEELDYDRSSPLPFTVASTFPSSLLTASSSATHYCRRRSRYRARGATSPPKLPLLLSPVSVPSDFSFSSATHATATSTAWL</sequence>